<dbReference type="GO" id="GO:0046872">
    <property type="term" value="F:metal ion binding"/>
    <property type="evidence" value="ECO:0007669"/>
    <property type="project" value="UniProtKB-UniRule"/>
</dbReference>
<dbReference type="STRING" id="61395.A0A1Y1VXV0"/>
<comment type="caution">
    <text evidence="4">The sequence shown here is derived from an EMBL/GenBank/DDBJ whole genome shotgun (WGS) entry which is preliminary data.</text>
</comment>
<dbReference type="PANTHER" id="PTHR12320:SF1">
    <property type="entry name" value="PROTEIN PHOSPHATASE PTC7 HOMOLOG"/>
    <property type="match status" value="1"/>
</dbReference>
<keyword evidence="1" id="KW-0378">Hydrolase</keyword>
<feature type="region of interest" description="Disordered" evidence="2">
    <location>
        <begin position="134"/>
        <end position="154"/>
    </location>
</feature>
<evidence type="ECO:0000313" key="4">
    <source>
        <dbReference type="EMBL" id="ORX65846.1"/>
    </source>
</evidence>
<dbReference type="EMBL" id="MCFD01000020">
    <property type="protein sequence ID" value="ORX65846.1"/>
    <property type="molecule type" value="Genomic_DNA"/>
</dbReference>
<keyword evidence="1" id="KW-0479">Metal-binding</keyword>
<feature type="domain" description="PPM-type phosphatase" evidence="3">
    <location>
        <begin position="1"/>
        <end position="183"/>
    </location>
</feature>
<organism evidence="4 5">
    <name type="scientific">Linderina pennispora</name>
    <dbReference type="NCBI Taxonomy" id="61395"/>
    <lineage>
        <taxon>Eukaryota</taxon>
        <taxon>Fungi</taxon>
        <taxon>Fungi incertae sedis</taxon>
        <taxon>Zoopagomycota</taxon>
        <taxon>Kickxellomycotina</taxon>
        <taxon>Kickxellomycetes</taxon>
        <taxon>Kickxellales</taxon>
        <taxon>Kickxellaceae</taxon>
        <taxon>Linderina</taxon>
    </lineage>
</organism>
<dbReference type="AlphaFoldDB" id="A0A1Y1VXV0"/>
<comment type="catalytic activity">
    <reaction evidence="1">
        <text>O-phospho-L-seryl-[protein] + H2O = L-seryl-[protein] + phosphate</text>
        <dbReference type="Rhea" id="RHEA:20629"/>
        <dbReference type="Rhea" id="RHEA-COMP:9863"/>
        <dbReference type="Rhea" id="RHEA-COMP:11604"/>
        <dbReference type="ChEBI" id="CHEBI:15377"/>
        <dbReference type="ChEBI" id="CHEBI:29999"/>
        <dbReference type="ChEBI" id="CHEBI:43474"/>
        <dbReference type="ChEBI" id="CHEBI:83421"/>
        <dbReference type="EC" id="3.1.3.16"/>
    </reaction>
</comment>
<evidence type="ECO:0000256" key="2">
    <source>
        <dbReference type="SAM" id="MobiDB-lite"/>
    </source>
</evidence>
<sequence>INGGEDSLFHARNKQNLVFGVADGVGGWNDSGIDPSVFSRSLTAYSADAVQRSFLLHESDDVDPKEVMRRAFANMRFDQIPAYGSSTELIANLSLATGTLRTAQLGDSTYVVLDAKQKAKFVSAEQQHRFNMPYQLTIPPTGDTPPNLKRQKTDTPRDALEEIVYLAHNNMAIIATDGLFDNM</sequence>
<comment type="catalytic activity">
    <reaction evidence="1">
        <text>O-phospho-L-threonyl-[protein] + H2O = L-threonyl-[protein] + phosphate</text>
        <dbReference type="Rhea" id="RHEA:47004"/>
        <dbReference type="Rhea" id="RHEA-COMP:11060"/>
        <dbReference type="Rhea" id="RHEA-COMP:11605"/>
        <dbReference type="ChEBI" id="CHEBI:15377"/>
        <dbReference type="ChEBI" id="CHEBI:30013"/>
        <dbReference type="ChEBI" id="CHEBI:43474"/>
        <dbReference type="ChEBI" id="CHEBI:61977"/>
        <dbReference type="EC" id="3.1.3.16"/>
    </reaction>
</comment>
<dbReference type="PANTHER" id="PTHR12320">
    <property type="entry name" value="PROTEIN PHOSPHATASE 2C"/>
    <property type="match status" value="1"/>
</dbReference>
<protein>
    <recommendedName>
        <fullName evidence="1">Protein phosphatase</fullName>
        <ecNumber evidence="1">3.1.3.16</ecNumber>
    </recommendedName>
</protein>
<dbReference type="OrthoDB" id="5597359at2759"/>
<name>A0A1Y1VXV0_9FUNG</name>
<dbReference type="InterPro" id="IPR001932">
    <property type="entry name" value="PPM-type_phosphatase-like_dom"/>
</dbReference>
<dbReference type="RefSeq" id="XP_040739929.1">
    <property type="nucleotide sequence ID" value="XM_040883996.1"/>
</dbReference>
<evidence type="ECO:0000256" key="1">
    <source>
        <dbReference type="RuleBase" id="RU366020"/>
    </source>
</evidence>
<comment type="cofactor">
    <cofactor evidence="1">
        <name>Mg(2+)</name>
        <dbReference type="ChEBI" id="CHEBI:18420"/>
    </cofactor>
</comment>
<dbReference type="InterPro" id="IPR036457">
    <property type="entry name" value="PPM-type-like_dom_sf"/>
</dbReference>
<dbReference type="GeneID" id="63800644"/>
<dbReference type="Proteomes" id="UP000193922">
    <property type="component" value="Unassembled WGS sequence"/>
</dbReference>
<comment type="similarity">
    <text evidence="1">Belongs to the PP2C family.</text>
</comment>
<dbReference type="SUPFAM" id="SSF81606">
    <property type="entry name" value="PP2C-like"/>
    <property type="match status" value="1"/>
</dbReference>
<dbReference type="EC" id="3.1.3.16" evidence="1"/>
<evidence type="ECO:0000259" key="3">
    <source>
        <dbReference type="PROSITE" id="PS51746"/>
    </source>
</evidence>
<feature type="non-terminal residue" evidence="4">
    <location>
        <position position="1"/>
    </location>
</feature>
<evidence type="ECO:0000313" key="5">
    <source>
        <dbReference type="Proteomes" id="UP000193922"/>
    </source>
</evidence>
<dbReference type="InterPro" id="IPR039123">
    <property type="entry name" value="PPTC7"/>
</dbReference>
<keyword evidence="5" id="KW-1185">Reference proteome</keyword>
<feature type="non-terminal residue" evidence="4">
    <location>
        <position position="183"/>
    </location>
</feature>
<dbReference type="PROSITE" id="PS51746">
    <property type="entry name" value="PPM_2"/>
    <property type="match status" value="1"/>
</dbReference>
<keyword evidence="1" id="KW-0460">Magnesium</keyword>
<proteinExistence type="inferred from homology"/>
<dbReference type="Gene3D" id="3.60.40.10">
    <property type="entry name" value="PPM-type phosphatase domain"/>
    <property type="match status" value="1"/>
</dbReference>
<dbReference type="GO" id="GO:0004722">
    <property type="term" value="F:protein serine/threonine phosphatase activity"/>
    <property type="evidence" value="ECO:0007669"/>
    <property type="project" value="UniProtKB-EC"/>
</dbReference>
<keyword evidence="1" id="KW-0904">Protein phosphatase</keyword>
<comment type="cofactor">
    <cofactor evidence="1">
        <name>Mn(2+)</name>
        <dbReference type="ChEBI" id="CHEBI:29035"/>
    </cofactor>
</comment>
<accession>A0A1Y1VXV0</accession>
<gene>
    <name evidence="4" type="ORF">DL89DRAFT_202404</name>
</gene>
<reference evidence="4 5" key="1">
    <citation type="submission" date="2016-07" db="EMBL/GenBank/DDBJ databases">
        <title>Pervasive Adenine N6-methylation of Active Genes in Fungi.</title>
        <authorList>
            <consortium name="DOE Joint Genome Institute"/>
            <person name="Mondo S.J."/>
            <person name="Dannebaum R.O."/>
            <person name="Kuo R.C."/>
            <person name="Labutti K."/>
            <person name="Haridas S."/>
            <person name="Kuo A."/>
            <person name="Salamov A."/>
            <person name="Ahrendt S.R."/>
            <person name="Lipzen A."/>
            <person name="Sullivan W."/>
            <person name="Andreopoulos W.B."/>
            <person name="Clum A."/>
            <person name="Lindquist E."/>
            <person name="Daum C."/>
            <person name="Ramamoorthy G.K."/>
            <person name="Gryganskyi A."/>
            <person name="Culley D."/>
            <person name="Magnuson J.K."/>
            <person name="James T.Y."/>
            <person name="O'Malley M.A."/>
            <person name="Stajich J.E."/>
            <person name="Spatafora J.W."/>
            <person name="Visel A."/>
            <person name="Grigoriev I.V."/>
        </authorList>
    </citation>
    <scope>NUCLEOTIDE SEQUENCE [LARGE SCALE GENOMIC DNA]</scope>
    <source>
        <strain evidence="4 5">ATCC 12442</strain>
    </source>
</reference>
<keyword evidence="1" id="KW-0464">Manganese</keyword>